<protein>
    <submittedName>
        <fullName evidence="2">Uncharacterized protein</fullName>
    </submittedName>
</protein>
<dbReference type="AlphaFoldDB" id="A0A917NUI7"/>
<evidence type="ECO:0000313" key="3">
    <source>
        <dbReference type="Proteomes" id="UP000661507"/>
    </source>
</evidence>
<comment type="caution">
    <text evidence="2">The sequence shown here is derived from an EMBL/GenBank/DDBJ whole genome shotgun (WGS) entry which is preliminary data.</text>
</comment>
<sequence length="96" mass="10064">MSDIGYWNNRDHRSEQRRSLPPDERWAIALGLVALMIGFGAMAGGAYLGLGISTRLIALPGGLPATPSETVAIIVASCGAITTLLGIISLYKAHDA</sequence>
<keyword evidence="3" id="KW-1185">Reference proteome</keyword>
<gene>
    <name evidence="2" type="ORF">GCM10011320_40970</name>
</gene>
<name>A0A917NUI7_9PROT</name>
<feature type="transmembrane region" description="Helical" evidence="1">
    <location>
        <begin position="70"/>
        <end position="91"/>
    </location>
</feature>
<dbReference type="EMBL" id="BMKW01000010">
    <property type="protein sequence ID" value="GGJ29476.1"/>
    <property type="molecule type" value="Genomic_DNA"/>
</dbReference>
<keyword evidence="1" id="KW-1133">Transmembrane helix</keyword>
<accession>A0A917NUI7</accession>
<feature type="transmembrane region" description="Helical" evidence="1">
    <location>
        <begin position="26"/>
        <end position="50"/>
    </location>
</feature>
<evidence type="ECO:0000313" key="2">
    <source>
        <dbReference type="EMBL" id="GGJ29476.1"/>
    </source>
</evidence>
<organism evidence="2 3">
    <name type="scientific">Neoroseomonas lacus</name>
    <dbReference type="NCBI Taxonomy" id="287609"/>
    <lineage>
        <taxon>Bacteria</taxon>
        <taxon>Pseudomonadati</taxon>
        <taxon>Pseudomonadota</taxon>
        <taxon>Alphaproteobacteria</taxon>
        <taxon>Acetobacterales</taxon>
        <taxon>Acetobacteraceae</taxon>
        <taxon>Neoroseomonas</taxon>
    </lineage>
</organism>
<evidence type="ECO:0000256" key="1">
    <source>
        <dbReference type="SAM" id="Phobius"/>
    </source>
</evidence>
<proteinExistence type="predicted"/>
<reference evidence="2" key="2">
    <citation type="submission" date="2020-09" db="EMBL/GenBank/DDBJ databases">
        <authorList>
            <person name="Sun Q."/>
            <person name="Zhou Y."/>
        </authorList>
    </citation>
    <scope>NUCLEOTIDE SEQUENCE</scope>
    <source>
        <strain evidence="2">CGMCC 1.3617</strain>
    </source>
</reference>
<reference evidence="2" key="1">
    <citation type="journal article" date="2014" name="Int. J. Syst. Evol. Microbiol.">
        <title>Complete genome sequence of Corynebacterium casei LMG S-19264T (=DSM 44701T), isolated from a smear-ripened cheese.</title>
        <authorList>
            <consortium name="US DOE Joint Genome Institute (JGI-PGF)"/>
            <person name="Walter F."/>
            <person name="Albersmeier A."/>
            <person name="Kalinowski J."/>
            <person name="Ruckert C."/>
        </authorList>
    </citation>
    <scope>NUCLEOTIDE SEQUENCE</scope>
    <source>
        <strain evidence="2">CGMCC 1.3617</strain>
    </source>
</reference>
<dbReference type="Proteomes" id="UP000661507">
    <property type="component" value="Unassembled WGS sequence"/>
</dbReference>
<keyword evidence="1" id="KW-0472">Membrane</keyword>
<keyword evidence="1" id="KW-0812">Transmembrane</keyword>
<dbReference type="RefSeq" id="WP_188970141.1">
    <property type="nucleotide sequence ID" value="NZ_BMKW01000010.1"/>
</dbReference>